<evidence type="ECO:0000313" key="2">
    <source>
        <dbReference type="EMBL" id="SBV92466.1"/>
    </source>
</evidence>
<gene>
    <name evidence="2" type="ORF">KL86DYS2_10366</name>
</gene>
<keyword evidence="1" id="KW-0472">Membrane</keyword>
<dbReference type="AlphaFoldDB" id="A0A212IZ32"/>
<sequence length="46" mass="5133">MSVGLFIYNHKEKKVKGQYIQNTVTFVSFLVQSALAIMIDGLSLIS</sequence>
<feature type="transmembrane region" description="Helical" evidence="1">
    <location>
        <begin position="20"/>
        <end position="39"/>
    </location>
</feature>
<evidence type="ECO:0000256" key="1">
    <source>
        <dbReference type="SAM" id="Phobius"/>
    </source>
</evidence>
<protein>
    <submittedName>
        <fullName evidence="2">Uncharacterized protein</fullName>
    </submittedName>
</protein>
<dbReference type="EMBL" id="FLUL01000001">
    <property type="protein sequence ID" value="SBV92466.1"/>
    <property type="molecule type" value="Genomic_DNA"/>
</dbReference>
<name>A0A212IZ32_9BACT</name>
<reference evidence="2" key="1">
    <citation type="submission" date="2016-04" db="EMBL/GenBank/DDBJ databases">
        <authorList>
            <person name="Evans L.H."/>
            <person name="Alamgir A."/>
            <person name="Owens N."/>
            <person name="Weber N.D."/>
            <person name="Virtaneva K."/>
            <person name="Barbian K."/>
            <person name="Babar A."/>
            <person name="Rosenke K."/>
        </authorList>
    </citation>
    <scope>NUCLEOTIDE SEQUENCE</scope>
    <source>
        <strain evidence="2">86-2</strain>
    </source>
</reference>
<accession>A0A212IZ32</accession>
<proteinExistence type="predicted"/>
<organism evidence="2">
    <name type="scientific">uncultured Dysgonomonas sp</name>
    <dbReference type="NCBI Taxonomy" id="206096"/>
    <lineage>
        <taxon>Bacteria</taxon>
        <taxon>Pseudomonadati</taxon>
        <taxon>Bacteroidota</taxon>
        <taxon>Bacteroidia</taxon>
        <taxon>Bacteroidales</taxon>
        <taxon>Dysgonomonadaceae</taxon>
        <taxon>Dysgonomonas</taxon>
        <taxon>environmental samples</taxon>
    </lineage>
</organism>
<keyword evidence="1" id="KW-0812">Transmembrane</keyword>
<keyword evidence="1" id="KW-1133">Transmembrane helix</keyword>